<organism evidence="3 4">
    <name type="scientific">Epilithonimonas arachidiradicis</name>
    <dbReference type="NCBI Taxonomy" id="1617282"/>
    <lineage>
        <taxon>Bacteria</taxon>
        <taxon>Pseudomonadati</taxon>
        <taxon>Bacteroidota</taxon>
        <taxon>Flavobacteriia</taxon>
        <taxon>Flavobacteriales</taxon>
        <taxon>Weeksellaceae</taxon>
        <taxon>Chryseobacterium group</taxon>
        <taxon>Epilithonimonas</taxon>
    </lineage>
</organism>
<dbReference type="Proteomes" id="UP000285906">
    <property type="component" value="Unassembled WGS sequence"/>
</dbReference>
<reference evidence="2" key="4">
    <citation type="submission" date="2024-05" db="EMBL/GenBank/DDBJ databases">
        <authorList>
            <person name="Sun Q."/>
            <person name="Sedlacek I."/>
        </authorList>
    </citation>
    <scope>NUCLEOTIDE SEQUENCE</scope>
    <source>
        <strain evidence="2">CCM 8490</strain>
    </source>
</reference>
<dbReference type="Proteomes" id="UP000658202">
    <property type="component" value="Unassembled WGS sequence"/>
</dbReference>
<feature type="compositionally biased region" description="Low complexity" evidence="1">
    <location>
        <begin position="42"/>
        <end position="68"/>
    </location>
</feature>
<dbReference type="AlphaFoldDB" id="A0A420D8M8"/>
<dbReference type="RefSeq" id="WP_120213689.1">
    <property type="nucleotide sequence ID" value="NZ_BMCW01000004.1"/>
</dbReference>
<reference evidence="3 4" key="2">
    <citation type="submission" date="2018-09" db="EMBL/GenBank/DDBJ databases">
        <title>Genomic Encyclopedia of Archaeal and Bacterial Type Strains, Phase II (KMG-II): from individual species to whole genera.</title>
        <authorList>
            <person name="Goeker M."/>
        </authorList>
    </citation>
    <scope>NUCLEOTIDE SEQUENCE [LARGE SCALE GENOMIC DNA]</scope>
    <source>
        <strain evidence="3 4">DSM 27620</strain>
    </source>
</reference>
<name>A0A420D8M8_9FLAO</name>
<evidence type="ECO:0000313" key="2">
    <source>
        <dbReference type="EMBL" id="GGG58925.1"/>
    </source>
</evidence>
<evidence type="ECO:0000313" key="4">
    <source>
        <dbReference type="Proteomes" id="UP000285906"/>
    </source>
</evidence>
<accession>A0A420D8M8</accession>
<sequence length="77" mass="8016">MKSLILISTIGLLLACNENKTSHNDRTQSISADTTGMMQTAPSNSNPQSDSVSSATRDAAGSGATSTTPTQDSTRQR</sequence>
<evidence type="ECO:0000313" key="5">
    <source>
        <dbReference type="Proteomes" id="UP000658202"/>
    </source>
</evidence>
<keyword evidence="5" id="KW-1185">Reference proteome</keyword>
<reference evidence="2" key="1">
    <citation type="journal article" date="2014" name="Int. J. Syst. Evol. Microbiol.">
        <title>Complete genome of a new Firmicutes species belonging to the dominant human colonic microbiota ('Ruminococcus bicirculans') reveals two chromosomes and a selective capacity to utilize plant glucans.</title>
        <authorList>
            <consortium name="NISC Comparative Sequencing Program"/>
            <person name="Wegmann U."/>
            <person name="Louis P."/>
            <person name="Goesmann A."/>
            <person name="Henrissat B."/>
            <person name="Duncan S.H."/>
            <person name="Flint H.J."/>
        </authorList>
    </citation>
    <scope>NUCLEOTIDE SEQUENCE</scope>
    <source>
        <strain evidence="2">CCM 8490</strain>
    </source>
</reference>
<feature type="region of interest" description="Disordered" evidence="1">
    <location>
        <begin position="18"/>
        <end position="77"/>
    </location>
</feature>
<reference evidence="5" key="3">
    <citation type="journal article" date="2019" name="Int. J. Syst. Evol. Microbiol.">
        <title>The Global Catalogue of Microorganisms (GCM) 10K type strain sequencing project: providing services to taxonomists for standard genome sequencing and annotation.</title>
        <authorList>
            <consortium name="The Broad Institute Genomics Platform"/>
            <consortium name="The Broad Institute Genome Sequencing Center for Infectious Disease"/>
            <person name="Wu L."/>
            <person name="Ma J."/>
        </authorList>
    </citation>
    <scope>NUCLEOTIDE SEQUENCE [LARGE SCALE GENOMIC DNA]</scope>
    <source>
        <strain evidence="5">CCM 8490</strain>
    </source>
</reference>
<gene>
    <name evidence="3" type="ORF">BXY58_2056</name>
    <name evidence="2" type="ORF">GCM10007332_20740</name>
</gene>
<protein>
    <recommendedName>
        <fullName evidence="6">Lipoprotein</fullName>
    </recommendedName>
</protein>
<dbReference type="EMBL" id="BMCW01000004">
    <property type="protein sequence ID" value="GGG58925.1"/>
    <property type="molecule type" value="Genomic_DNA"/>
</dbReference>
<evidence type="ECO:0000313" key="3">
    <source>
        <dbReference type="EMBL" id="RKE87180.1"/>
    </source>
</evidence>
<dbReference type="PROSITE" id="PS51257">
    <property type="entry name" value="PROKAR_LIPOPROTEIN"/>
    <property type="match status" value="1"/>
</dbReference>
<feature type="compositionally biased region" description="Polar residues" evidence="1">
    <location>
        <begin position="27"/>
        <end position="41"/>
    </location>
</feature>
<evidence type="ECO:0008006" key="6">
    <source>
        <dbReference type="Google" id="ProtNLM"/>
    </source>
</evidence>
<evidence type="ECO:0000256" key="1">
    <source>
        <dbReference type="SAM" id="MobiDB-lite"/>
    </source>
</evidence>
<dbReference type="EMBL" id="RAQH01000005">
    <property type="protein sequence ID" value="RKE87180.1"/>
    <property type="molecule type" value="Genomic_DNA"/>
</dbReference>
<proteinExistence type="predicted"/>
<comment type="caution">
    <text evidence="3">The sequence shown here is derived from an EMBL/GenBank/DDBJ whole genome shotgun (WGS) entry which is preliminary data.</text>
</comment>